<reference evidence="2" key="1">
    <citation type="journal article" date="2022" name="bioRxiv">
        <title>Sequencing and chromosome-scale assembly of the giantPleurodeles waltlgenome.</title>
        <authorList>
            <person name="Brown T."/>
            <person name="Elewa A."/>
            <person name="Iarovenko S."/>
            <person name="Subramanian E."/>
            <person name="Araus A.J."/>
            <person name="Petzold A."/>
            <person name="Susuki M."/>
            <person name="Suzuki K.-i.T."/>
            <person name="Hayashi T."/>
            <person name="Toyoda A."/>
            <person name="Oliveira C."/>
            <person name="Osipova E."/>
            <person name="Leigh N.D."/>
            <person name="Simon A."/>
            <person name="Yun M.H."/>
        </authorList>
    </citation>
    <scope>NUCLEOTIDE SEQUENCE</scope>
    <source>
        <strain evidence="2">20211129_DDA</strain>
        <tissue evidence="2">Liver</tissue>
    </source>
</reference>
<feature type="compositionally biased region" description="Polar residues" evidence="1">
    <location>
        <begin position="286"/>
        <end position="302"/>
    </location>
</feature>
<name>A0AAV7PTF2_PLEWA</name>
<feature type="region of interest" description="Disordered" evidence="1">
    <location>
        <begin position="146"/>
        <end position="166"/>
    </location>
</feature>
<evidence type="ECO:0000256" key="1">
    <source>
        <dbReference type="SAM" id="MobiDB-lite"/>
    </source>
</evidence>
<proteinExistence type="predicted"/>
<organism evidence="2 3">
    <name type="scientific">Pleurodeles waltl</name>
    <name type="common">Iberian ribbed newt</name>
    <dbReference type="NCBI Taxonomy" id="8319"/>
    <lineage>
        <taxon>Eukaryota</taxon>
        <taxon>Metazoa</taxon>
        <taxon>Chordata</taxon>
        <taxon>Craniata</taxon>
        <taxon>Vertebrata</taxon>
        <taxon>Euteleostomi</taxon>
        <taxon>Amphibia</taxon>
        <taxon>Batrachia</taxon>
        <taxon>Caudata</taxon>
        <taxon>Salamandroidea</taxon>
        <taxon>Salamandridae</taxon>
        <taxon>Pleurodelinae</taxon>
        <taxon>Pleurodeles</taxon>
    </lineage>
</organism>
<evidence type="ECO:0000313" key="2">
    <source>
        <dbReference type="EMBL" id="KAJ1130524.1"/>
    </source>
</evidence>
<dbReference type="EMBL" id="JANPWB010000011">
    <property type="protein sequence ID" value="KAJ1130524.1"/>
    <property type="molecule type" value="Genomic_DNA"/>
</dbReference>
<sequence>MRFIIEATKAVETNLIAQNRGREVEWRKDLIKEGVLEEAWVGLKRPKRRSAEGVSAAVAACSSPKSGTKFKSKSVAGRKVSRSPDLEVLDDVPVAPGSSVVSRGRHRVCLPRRQGSSLLRRVSAGGRGVPLKPAVARAGRMVARPKGVHAQLHTRAQARSPVERGVEQDLKDAEERPLAGAFKMAAPRVFSQSMSALGENREGKPVMDLAPGSQVSKEIVIISDEEEDLQEGTGCGAVPDSRGRVQAIYRLSGRMVGDQSVPVKVRAPSEHRPEGRVRSGAVHPTSGETTGADNAQPSTSQGAGAGWAYLDEELLDYEEEVEESLSHQKSGWWWQEKCLVWSRAAMSQLIARCPLATYLEVGRALLGL</sequence>
<protein>
    <submittedName>
        <fullName evidence="2">Uncharacterized protein</fullName>
    </submittedName>
</protein>
<accession>A0AAV7PTF2</accession>
<feature type="compositionally biased region" description="Basic and acidic residues" evidence="1">
    <location>
        <begin position="267"/>
        <end position="277"/>
    </location>
</feature>
<comment type="caution">
    <text evidence="2">The sequence shown here is derived from an EMBL/GenBank/DDBJ whole genome shotgun (WGS) entry which is preliminary data.</text>
</comment>
<gene>
    <name evidence="2" type="ORF">NDU88_008875</name>
</gene>
<feature type="region of interest" description="Disordered" evidence="1">
    <location>
        <begin position="265"/>
        <end position="303"/>
    </location>
</feature>
<dbReference type="Proteomes" id="UP001066276">
    <property type="component" value="Chromosome 7"/>
</dbReference>
<evidence type="ECO:0000313" key="3">
    <source>
        <dbReference type="Proteomes" id="UP001066276"/>
    </source>
</evidence>
<keyword evidence="3" id="KW-1185">Reference proteome</keyword>
<dbReference type="AlphaFoldDB" id="A0AAV7PTF2"/>